<feature type="region of interest" description="Disordered" evidence="6">
    <location>
        <begin position="465"/>
        <end position="524"/>
    </location>
</feature>
<evidence type="ECO:0000256" key="7">
    <source>
        <dbReference type="SAM" id="Phobius"/>
    </source>
</evidence>
<organism evidence="9 10">
    <name type="scientific">Magnetovibrio blakemorei</name>
    <dbReference type="NCBI Taxonomy" id="28181"/>
    <lineage>
        <taxon>Bacteria</taxon>
        <taxon>Pseudomonadati</taxon>
        <taxon>Pseudomonadota</taxon>
        <taxon>Alphaproteobacteria</taxon>
        <taxon>Rhodospirillales</taxon>
        <taxon>Magnetovibrionaceae</taxon>
        <taxon>Magnetovibrio</taxon>
    </lineage>
</organism>
<dbReference type="Gene3D" id="3.40.50.300">
    <property type="entry name" value="P-loop containing nucleotide triphosphate hydrolases"/>
    <property type="match status" value="1"/>
</dbReference>
<evidence type="ECO:0000256" key="3">
    <source>
        <dbReference type="ARBA" id="ARBA00022801"/>
    </source>
</evidence>
<keyword evidence="7" id="KW-1133">Transmembrane helix</keyword>
<feature type="domain" description="Dynamin N-terminal" evidence="8">
    <location>
        <begin position="64"/>
        <end position="219"/>
    </location>
</feature>
<evidence type="ECO:0000256" key="1">
    <source>
        <dbReference type="ARBA" id="ARBA00004370"/>
    </source>
</evidence>
<keyword evidence="3" id="KW-0378">Hydrolase</keyword>
<dbReference type="EMBL" id="MCGG01000018">
    <property type="protein sequence ID" value="OEJ67918.1"/>
    <property type="molecule type" value="Genomic_DNA"/>
</dbReference>
<feature type="compositionally biased region" description="Basic and acidic residues" evidence="6">
    <location>
        <begin position="465"/>
        <end position="479"/>
    </location>
</feature>
<dbReference type="GO" id="GO:0003924">
    <property type="term" value="F:GTPase activity"/>
    <property type="evidence" value="ECO:0007669"/>
    <property type="project" value="InterPro"/>
</dbReference>
<proteinExistence type="predicted"/>
<sequence length="524" mass="57925">MFFSRPNATVIERLNNLETHLQEEHPDLLQVLPTYRKLDKVLYRLGLLKTDESLATRITWWPLISVMGTFSSGKSTFINHILGQALQRTGNQAVDDKFTVVCYSNHETSRTLPGTALNNDPRFPFFGIAMEIEKVAEGEGRRIDTYLQLKTANTESLKGRTLIDSPGFDADDQRRSTLRLTDHIIDISDLVLIFFDARHPEPGAMQDTLKHLVAKAAGRADSTKFVYILNQIDTTAREDNPEEVVAAWQRALAQAGLASGRFLCVYNEAAAVPIADATLRERYRRKRDEDMAEITRRMDEVEIERGYRVVSSLEDVARQLEAEAVPAIEVAVERWCRLVRIGDTIGAVLAVAVAFGAVQVFGLDTFVSAFDAVKGYVLSLLAIAGAIGVVAFSWHFTMRKMAAKYIATKLPSVFGDYELNVQNAFVKNTRAWRSTFSSGVTGWGKGTRRMVSEVLGAVEGHIQRLNDQHTDPSGRKAQREAALAATPPVDVDPGQSINTGLVADKTQQVLPSESVIQSSSVPTG</sequence>
<dbReference type="RefSeq" id="WP_069957507.1">
    <property type="nucleotide sequence ID" value="NZ_MCGG01000018.1"/>
</dbReference>
<dbReference type="PANTHER" id="PTHR10465">
    <property type="entry name" value="TRANSMEMBRANE GTPASE FZO1"/>
    <property type="match status" value="1"/>
</dbReference>
<gene>
    <name evidence="9" type="ORF">BEN30_07930</name>
</gene>
<dbReference type="PANTHER" id="PTHR10465:SF0">
    <property type="entry name" value="SARCALUMENIN"/>
    <property type="match status" value="1"/>
</dbReference>
<evidence type="ECO:0000256" key="6">
    <source>
        <dbReference type="SAM" id="MobiDB-lite"/>
    </source>
</evidence>
<dbReference type="InterPro" id="IPR045063">
    <property type="entry name" value="Dynamin_N"/>
</dbReference>
<dbReference type="InterPro" id="IPR027417">
    <property type="entry name" value="P-loop_NTPase"/>
</dbReference>
<evidence type="ECO:0000313" key="10">
    <source>
        <dbReference type="Proteomes" id="UP000095347"/>
    </source>
</evidence>
<feature type="transmembrane region" description="Helical" evidence="7">
    <location>
        <begin position="375"/>
        <end position="396"/>
    </location>
</feature>
<feature type="transmembrane region" description="Helical" evidence="7">
    <location>
        <begin position="344"/>
        <end position="363"/>
    </location>
</feature>
<dbReference type="AlphaFoldDB" id="A0A1E5Q926"/>
<dbReference type="GO" id="GO:0016020">
    <property type="term" value="C:membrane"/>
    <property type="evidence" value="ECO:0007669"/>
    <property type="project" value="UniProtKB-SubCell"/>
</dbReference>
<dbReference type="Pfam" id="PF00350">
    <property type="entry name" value="Dynamin_N"/>
    <property type="match status" value="1"/>
</dbReference>
<dbReference type="STRING" id="28181.BEN30_07930"/>
<evidence type="ECO:0000256" key="4">
    <source>
        <dbReference type="ARBA" id="ARBA00023134"/>
    </source>
</evidence>
<evidence type="ECO:0000256" key="2">
    <source>
        <dbReference type="ARBA" id="ARBA00022741"/>
    </source>
</evidence>
<keyword evidence="7" id="KW-0812">Transmembrane</keyword>
<evidence type="ECO:0000256" key="5">
    <source>
        <dbReference type="ARBA" id="ARBA00023136"/>
    </source>
</evidence>
<dbReference type="Proteomes" id="UP000095347">
    <property type="component" value="Unassembled WGS sequence"/>
</dbReference>
<feature type="compositionally biased region" description="Polar residues" evidence="6">
    <location>
        <begin position="495"/>
        <end position="524"/>
    </location>
</feature>
<keyword evidence="2" id="KW-0547">Nucleotide-binding</keyword>
<comment type="subcellular location">
    <subcellularLocation>
        <location evidence="1">Membrane</location>
    </subcellularLocation>
</comment>
<dbReference type="GO" id="GO:0008053">
    <property type="term" value="P:mitochondrial fusion"/>
    <property type="evidence" value="ECO:0007669"/>
    <property type="project" value="TreeGrafter"/>
</dbReference>
<name>A0A1E5Q926_9PROT</name>
<dbReference type="GO" id="GO:0005525">
    <property type="term" value="F:GTP binding"/>
    <property type="evidence" value="ECO:0007669"/>
    <property type="project" value="UniProtKB-KW"/>
</dbReference>
<keyword evidence="10" id="KW-1185">Reference proteome</keyword>
<evidence type="ECO:0000313" key="9">
    <source>
        <dbReference type="EMBL" id="OEJ67918.1"/>
    </source>
</evidence>
<dbReference type="SUPFAM" id="SSF52540">
    <property type="entry name" value="P-loop containing nucleoside triphosphate hydrolases"/>
    <property type="match status" value="1"/>
</dbReference>
<protein>
    <recommendedName>
        <fullName evidence="8">Dynamin N-terminal domain-containing protein</fullName>
    </recommendedName>
</protein>
<dbReference type="InterPro" id="IPR027094">
    <property type="entry name" value="Mitofusin_fam"/>
</dbReference>
<keyword evidence="4" id="KW-0342">GTP-binding</keyword>
<dbReference type="OrthoDB" id="8541181at2"/>
<reference evidence="10" key="1">
    <citation type="submission" date="2016-07" db="EMBL/GenBank/DDBJ databases">
        <authorList>
            <person name="Florea S."/>
            <person name="Webb J.S."/>
            <person name="Jaromczyk J."/>
            <person name="Schardl C.L."/>
        </authorList>
    </citation>
    <scope>NUCLEOTIDE SEQUENCE [LARGE SCALE GENOMIC DNA]</scope>
    <source>
        <strain evidence="10">MV-1</strain>
    </source>
</reference>
<accession>A0A1E5Q926</accession>
<evidence type="ECO:0000259" key="8">
    <source>
        <dbReference type="Pfam" id="PF00350"/>
    </source>
</evidence>
<keyword evidence="5 7" id="KW-0472">Membrane</keyword>
<comment type="caution">
    <text evidence="9">The sequence shown here is derived from an EMBL/GenBank/DDBJ whole genome shotgun (WGS) entry which is preliminary data.</text>
</comment>